<keyword evidence="9" id="KW-1185">Reference proteome</keyword>
<evidence type="ECO:0000256" key="3">
    <source>
        <dbReference type="ARBA" id="ARBA00023125"/>
    </source>
</evidence>
<protein>
    <submittedName>
        <fullName evidence="8">RNA polymerase sigma-B factor</fullName>
    </submittedName>
</protein>
<keyword evidence="2" id="KW-0731">Sigma factor</keyword>
<evidence type="ECO:0000259" key="6">
    <source>
        <dbReference type="Pfam" id="PF04542"/>
    </source>
</evidence>
<dbReference type="InterPro" id="IPR014322">
    <property type="entry name" value="RNA_pol_sigma-B/F/G"/>
</dbReference>
<dbReference type="Gene3D" id="1.20.120.1810">
    <property type="match status" value="1"/>
</dbReference>
<dbReference type="AlphaFoldDB" id="A0A543CI67"/>
<dbReference type="GO" id="GO:0003677">
    <property type="term" value="F:DNA binding"/>
    <property type="evidence" value="ECO:0007669"/>
    <property type="project" value="UniProtKB-KW"/>
</dbReference>
<accession>A0A543CI67</accession>
<evidence type="ECO:0000313" key="9">
    <source>
        <dbReference type="Proteomes" id="UP000316096"/>
    </source>
</evidence>
<organism evidence="8 9">
    <name type="scientific">Actinoallomurus bryophytorum</name>
    <dbReference type="NCBI Taxonomy" id="1490222"/>
    <lineage>
        <taxon>Bacteria</taxon>
        <taxon>Bacillati</taxon>
        <taxon>Actinomycetota</taxon>
        <taxon>Actinomycetes</taxon>
        <taxon>Streptosporangiales</taxon>
        <taxon>Thermomonosporaceae</taxon>
        <taxon>Actinoallomurus</taxon>
    </lineage>
</organism>
<feature type="domain" description="RNA polymerase sigma-70 region 3" evidence="5">
    <location>
        <begin position="135"/>
        <end position="201"/>
    </location>
</feature>
<proteinExistence type="predicted"/>
<dbReference type="EMBL" id="VFOZ01000001">
    <property type="protein sequence ID" value="TQL96720.1"/>
    <property type="molecule type" value="Genomic_DNA"/>
</dbReference>
<dbReference type="GO" id="GO:0016987">
    <property type="term" value="F:sigma factor activity"/>
    <property type="evidence" value="ECO:0007669"/>
    <property type="project" value="UniProtKB-KW"/>
</dbReference>
<evidence type="ECO:0000256" key="2">
    <source>
        <dbReference type="ARBA" id="ARBA00023082"/>
    </source>
</evidence>
<dbReference type="Gene3D" id="1.10.10.10">
    <property type="entry name" value="Winged helix-like DNA-binding domain superfamily/Winged helix DNA-binding domain"/>
    <property type="match status" value="2"/>
</dbReference>
<dbReference type="InterPro" id="IPR036388">
    <property type="entry name" value="WH-like_DNA-bd_sf"/>
</dbReference>
<dbReference type="Proteomes" id="UP000316096">
    <property type="component" value="Unassembled WGS sequence"/>
</dbReference>
<feature type="domain" description="RNA polymerase sigma-70 region 4" evidence="7">
    <location>
        <begin position="220"/>
        <end position="268"/>
    </location>
</feature>
<keyword evidence="1" id="KW-0805">Transcription regulation</keyword>
<dbReference type="InterPro" id="IPR007624">
    <property type="entry name" value="RNA_pol_sigma70_r3"/>
</dbReference>
<keyword evidence="4" id="KW-0804">Transcription</keyword>
<gene>
    <name evidence="8" type="ORF">FB559_2269</name>
</gene>
<dbReference type="GO" id="GO:0006352">
    <property type="term" value="P:DNA-templated transcription initiation"/>
    <property type="evidence" value="ECO:0007669"/>
    <property type="project" value="InterPro"/>
</dbReference>
<reference evidence="8 9" key="1">
    <citation type="submission" date="2019-06" db="EMBL/GenBank/DDBJ databases">
        <title>Sequencing the genomes of 1000 actinobacteria strains.</title>
        <authorList>
            <person name="Klenk H.-P."/>
        </authorList>
    </citation>
    <scope>NUCLEOTIDE SEQUENCE [LARGE SCALE GENOMIC DNA]</scope>
    <source>
        <strain evidence="8 9">DSM 102200</strain>
    </source>
</reference>
<dbReference type="NCBIfam" id="TIGR02937">
    <property type="entry name" value="sigma70-ECF"/>
    <property type="match status" value="1"/>
</dbReference>
<dbReference type="InterPro" id="IPR007630">
    <property type="entry name" value="RNA_pol_sigma70_r4"/>
</dbReference>
<dbReference type="Pfam" id="PF04539">
    <property type="entry name" value="Sigma70_r3"/>
    <property type="match status" value="1"/>
</dbReference>
<dbReference type="InterPro" id="IPR007627">
    <property type="entry name" value="RNA_pol_sigma70_r2"/>
</dbReference>
<feature type="domain" description="RNA polymerase sigma-70 region 2" evidence="6">
    <location>
        <begin position="54"/>
        <end position="123"/>
    </location>
</feature>
<comment type="caution">
    <text evidence="8">The sequence shown here is derived from an EMBL/GenBank/DDBJ whole genome shotgun (WGS) entry which is preliminary data.</text>
</comment>
<dbReference type="Pfam" id="PF04542">
    <property type="entry name" value="Sigma70_r2"/>
    <property type="match status" value="1"/>
</dbReference>
<keyword evidence="3" id="KW-0238">DNA-binding</keyword>
<dbReference type="Pfam" id="PF04545">
    <property type="entry name" value="Sigma70_r4"/>
    <property type="match status" value="1"/>
</dbReference>
<dbReference type="PANTHER" id="PTHR30385:SF4">
    <property type="entry name" value="RNA POLYMERASE SIGMA-E FACTOR"/>
    <property type="match status" value="1"/>
</dbReference>
<dbReference type="SUPFAM" id="SSF88946">
    <property type="entry name" value="Sigma2 domain of RNA polymerase sigma factors"/>
    <property type="match status" value="1"/>
</dbReference>
<dbReference type="InterPro" id="IPR013324">
    <property type="entry name" value="RNA_pol_sigma_r3/r4-like"/>
</dbReference>
<sequence length="275" mass="31317">MGGSCSAALTVDRSGARALSTRTDYDDGHAEALLDELGSLQDKDPRRERIRTELVRMHLPIARGIARRYAQYGEPIEDVQQAAMLGLVKAINRFDVSRGERFLAYAAPTMTGEVKRHFRDRTWLLRMPRRLQELRLEMREARQDFFHEHDRVPTVPELAEILHISQEEAIEVVGTFDAYRPISLDTPVGDGEDAETFGELLGEYDTAIEEAADHIALRPLLDKLPERQRMILLHRFYGNKTQTEIAELMNLSQMHVSRLISRSLAALQAELLKDA</sequence>
<name>A0A543CI67_9ACTN</name>
<evidence type="ECO:0000313" key="8">
    <source>
        <dbReference type="EMBL" id="TQL96720.1"/>
    </source>
</evidence>
<evidence type="ECO:0000259" key="7">
    <source>
        <dbReference type="Pfam" id="PF04545"/>
    </source>
</evidence>
<evidence type="ECO:0000256" key="1">
    <source>
        <dbReference type="ARBA" id="ARBA00023015"/>
    </source>
</evidence>
<dbReference type="InterPro" id="IPR014284">
    <property type="entry name" value="RNA_pol_sigma-70_dom"/>
</dbReference>
<dbReference type="CDD" id="cd06171">
    <property type="entry name" value="Sigma70_r4"/>
    <property type="match status" value="1"/>
</dbReference>
<dbReference type="SUPFAM" id="SSF88659">
    <property type="entry name" value="Sigma3 and sigma4 domains of RNA polymerase sigma factors"/>
    <property type="match status" value="2"/>
</dbReference>
<evidence type="ECO:0000259" key="5">
    <source>
        <dbReference type="Pfam" id="PF04539"/>
    </source>
</evidence>
<dbReference type="NCBIfam" id="TIGR02980">
    <property type="entry name" value="SigBFG"/>
    <property type="match status" value="1"/>
</dbReference>
<dbReference type="PANTHER" id="PTHR30385">
    <property type="entry name" value="SIGMA FACTOR F FLAGELLAR"/>
    <property type="match status" value="1"/>
</dbReference>
<evidence type="ECO:0000256" key="4">
    <source>
        <dbReference type="ARBA" id="ARBA00023163"/>
    </source>
</evidence>
<dbReference type="InterPro" id="IPR013325">
    <property type="entry name" value="RNA_pol_sigma_r2"/>
</dbReference>